<dbReference type="CDD" id="cd01174">
    <property type="entry name" value="ribokinase"/>
    <property type="match status" value="1"/>
</dbReference>
<evidence type="ECO:0000256" key="12">
    <source>
        <dbReference type="HAMAP-Rule" id="MF_01987"/>
    </source>
</evidence>
<evidence type="ECO:0000256" key="11">
    <source>
        <dbReference type="ARBA" id="ARBA00023277"/>
    </source>
</evidence>
<comment type="function">
    <text evidence="12">Catalyzes the phosphorylation of ribose at O-5 in a reaction requiring ATP and magnesium. The resulting D-ribose-5-phosphate can then be used either for sythesis of nucleotides, histidine, and tryptophan, or as a component of the pentose phosphate pathway.</text>
</comment>
<comment type="subcellular location">
    <subcellularLocation>
        <location evidence="12">Cytoplasm</location>
    </subcellularLocation>
</comment>
<comment type="similarity">
    <text evidence="1">Belongs to the carbohydrate kinase pfkB family.</text>
</comment>
<dbReference type="SUPFAM" id="SSF53613">
    <property type="entry name" value="Ribokinase-like"/>
    <property type="match status" value="1"/>
</dbReference>
<comment type="cofactor">
    <cofactor evidence="12">
        <name>Mg(2+)</name>
        <dbReference type="ChEBI" id="CHEBI:18420"/>
    </cofactor>
    <text evidence="12">Requires a divalent cation, most likely magnesium in vivo, as an electrophilic catalyst to aid phosphoryl group transfer. It is the chelate of the metal and the nucleotide that is the actual substrate.</text>
</comment>
<feature type="binding site" evidence="12">
    <location>
        <begin position="225"/>
        <end position="230"/>
    </location>
    <ligand>
        <name>ATP</name>
        <dbReference type="ChEBI" id="CHEBI:30616"/>
    </ligand>
</feature>
<evidence type="ECO:0000256" key="5">
    <source>
        <dbReference type="ARBA" id="ARBA00022723"/>
    </source>
</evidence>
<dbReference type="PANTHER" id="PTHR10584:SF166">
    <property type="entry name" value="RIBOKINASE"/>
    <property type="match status" value="1"/>
</dbReference>
<dbReference type="InterPro" id="IPR002139">
    <property type="entry name" value="Ribo/fructo_kinase"/>
</dbReference>
<comment type="catalytic activity">
    <reaction evidence="12">
        <text>D-ribose + ATP = D-ribose 5-phosphate + ADP + H(+)</text>
        <dbReference type="Rhea" id="RHEA:13697"/>
        <dbReference type="ChEBI" id="CHEBI:15378"/>
        <dbReference type="ChEBI" id="CHEBI:30616"/>
        <dbReference type="ChEBI" id="CHEBI:47013"/>
        <dbReference type="ChEBI" id="CHEBI:78346"/>
        <dbReference type="ChEBI" id="CHEBI:456216"/>
        <dbReference type="EC" id="2.7.1.15"/>
    </reaction>
</comment>
<keyword evidence="6 12" id="KW-0547">Nucleotide-binding</keyword>
<reference evidence="15 16" key="2">
    <citation type="submission" date="2019-07" db="EMBL/GenBank/DDBJ databases">
        <authorList>
            <person name="Huang Y."/>
        </authorList>
    </citation>
    <scope>NUCLEOTIDE SEQUENCE [LARGE SCALE GENOMIC DNA]</scope>
    <source>
        <strain evidence="15 16">HY188</strain>
    </source>
</reference>
<dbReference type="Proteomes" id="UP000317344">
    <property type="component" value="Chromosome"/>
</dbReference>
<dbReference type="RefSeq" id="WP_143908504.1">
    <property type="nucleotide sequence ID" value="NZ_CP041765.1"/>
</dbReference>
<keyword evidence="10 12" id="KW-0630">Potassium</keyword>
<dbReference type="PRINTS" id="PR00990">
    <property type="entry name" value="RIBOKINASE"/>
</dbReference>
<keyword evidence="9 12" id="KW-0460">Magnesium</keyword>
<dbReference type="GO" id="GO:0005524">
    <property type="term" value="F:ATP binding"/>
    <property type="evidence" value="ECO:0007669"/>
    <property type="project" value="UniProtKB-UniRule"/>
</dbReference>
<feature type="binding site" evidence="12">
    <location>
        <begin position="257"/>
        <end position="258"/>
    </location>
    <ligand>
        <name>ATP</name>
        <dbReference type="ChEBI" id="CHEBI:30616"/>
    </ligand>
</feature>
<keyword evidence="7 12" id="KW-0418">Kinase</keyword>
<feature type="binding site" evidence="12">
    <location>
        <position position="293"/>
    </location>
    <ligand>
        <name>K(+)</name>
        <dbReference type="ChEBI" id="CHEBI:29103"/>
    </ligand>
</feature>
<comment type="subunit">
    <text evidence="12">Homodimer.</text>
</comment>
<evidence type="ECO:0000256" key="10">
    <source>
        <dbReference type="ARBA" id="ARBA00022958"/>
    </source>
</evidence>
<evidence type="ECO:0000256" key="9">
    <source>
        <dbReference type="ARBA" id="ARBA00022842"/>
    </source>
</evidence>
<dbReference type="PROSITE" id="PS00584">
    <property type="entry name" value="PFKB_KINASES_2"/>
    <property type="match status" value="1"/>
</dbReference>
<dbReference type="Pfam" id="PF00294">
    <property type="entry name" value="PfkB"/>
    <property type="match status" value="1"/>
</dbReference>
<dbReference type="GO" id="GO:0019303">
    <property type="term" value="P:D-ribose catabolic process"/>
    <property type="evidence" value="ECO:0007669"/>
    <property type="project" value="UniProtKB-UniRule"/>
</dbReference>
<organism evidence="15 16">
    <name type="scientific">Tomitella fengzijianii</name>
    <dbReference type="NCBI Taxonomy" id="2597660"/>
    <lineage>
        <taxon>Bacteria</taxon>
        <taxon>Bacillati</taxon>
        <taxon>Actinomycetota</taxon>
        <taxon>Actinomycetes</taxon>
        <taxon>Mycobacteriales</taxon>
        <taxon>Tomitella</taxon>
    </lineage>
</organism>
<dbReference type="UniPathway" id="UPA00916">
    <property type="reaction ID" value="UER00889"/>
</dbReference>
<evidence type="ECO:0000256" key="2">
    <source>
        <dbReference type="ARBA" id="ARBA00012035"/>
    </source>
</evidence>
<evidence type="ECO:0000313" key="15">
    <source>
        <dbReference type="EMBL" id="QDQ97627.1"/>
    </source>
</evidence>
<feature type="binding site" evidence="12">
    <location>
        <position position="288"/>
    </location>
    <ligand>
        <name>K(+)</name>
        <dbReference type="ChEBI" id="CHEBI:29103"/>
    </ligand>
</feature>
<dbReference type="Gene3D" id="3.40.1190.20">
    <property type="match status" value="1"/>
</dbReference>
<reference evidence="15 16" key="1">
    <citation type="submission" date="2019-07" db="EMBL/GenBank/DDBJ databases">
        <title>Tomitella cavernea sp. nov., an actinomycete isolated from soil.</title>
        <authorList>
            <person name="Cheng J."/>
        </authorList>
    </citation>
    <scope>NUCLEOTIDE SEQUENCE [LARGE SCALE GENOMIC DNA]</scope>
    <source>
        <strain evidence="15 16">HY188</strain>
    </source>
</reference>
<gene>
    <name evidence="12" type="primary">rbsK</name>
    <name evidence="15" type="ORF">FO059_10205</name>
</gene>
<keyword evidence="8 12" id="KW-0067">ATP-binding</keyword>
<protein>
    <recommendedName>
        <fullName evidence="3 12">Ribokinase</fullName>
        <shortName evidence="12">RK</shortName>
        <ecNumber evidence="2 12">2.7.1.15</ecNumber>
    </recommendedName>
</protein>
<evidence type="ECO:0000256" key="3">
    <source>
        <dbReference type="ARBA" id="ARBA00016943"/>
    </source>
</evidence>
<feature type="binding site" evidence="12">
    <location>
        <position position="258"/>
    </location>
    <ligand>
        <name>substrate</name>
    </ligand>
</feature>
<dbReference type="InterPro" id="IPR029056">
    <property type="entry name" value="Ribokinase-like"/>
</dbReference>
<evidence type="ECO:0000256" key="4">
    <source>
        <dbReference type="ARBA" id="ARBA00022679"/>
    </source>
</evidence>
<dbReference type="InterPro" id="IPR011877">
    <property type="entry name" value="Ribokinase"/>
</dbReference>
<keyword evidence="4 12" id="KW-0808">Transferase</keyword>
<feature type="binding site" evidence="12">
    <location>
        <position position="190"/>
    </location>
    <ligand>
        <name>ATP</name>
        <dbReference type="ChEBI" id="CHEBI:30616"/>
    </ligand>
</feature>
<evidence type="ECO:0000313" key="16">
    <source>
        <dbReference type="Proteomes" id="UP000317344"/>
    </source>
</evidence>
<dbReference type="PANTHER" id="PTHR10584">
    <property type="entry name" value="SUGAR KINASE"/>
    <property type="match status" value="1"/>
</dbReference>
<dbReference type="InterPro" id="IPR002173">
    <property type="entry name" value="Carboh/pur_kinase_PfkB_CS"/>
</dbReference>
<keyword evidence="11 12" id="KW-0119">Carbohydrate metabolism</keyword>
<feature type="binding site" evidence="12">
    <location>
        <position position="149"/>
    </location>
    <ligand>
        <name>substrate</name>
    </ligand>
</feature>
<dbReference type="GO" id="GO:0046872">
    <property type="term" value="F:metal ion binding"/>
    <property type="evidence" value="ECO:0007669"/>
    <property type="project" value="UniProtKB-KW"/>
</dbReference>
<dbReference type="GO" id="GO:0005829">
    <property type="term" value="C:cytosol"/>
    <property type="evidence" value="ECO:0007669"/>
    <property type="project" value="TreeGrafter"/>
</dbReference>
<evidence type="ECO:0000259" key="14">
    <source>
        <dbReference type="Pfam" id="PF00294"/>
    </source>
</evidence>
<feature type="binding site" evidence="12">
    <location>
        <begin position="20"/>
        <end position="22"/>
    </location>
    <ligand>
        <name>substrate</name>
    </ligand>
</feature>
<feature type="binding site" evidence="12">
    <location>
        <position position="252"/>
    </location>
    <ligand>
        <name>K(+)</name>
        <dbReference type="ChEBI" id="CHEBI:29103"/>
    </ligand>
</feature>
<comment type="caution">
    <text evidence="12">Lacks conserved residue(s) required for the propagation of feature annotation.</text>
</comment>
<sequence>MAENKHPGRTAEIVVVGSANLDTTARVPRLPTPGETVLGGDTGESVGGKGANQAVAAARLGRRVALVGSVGDDPAGRRIRAALTAQGVQVDHLGSTARSGSGAALIVVDESGENMIVVSPGANSLLTASHVRAARESLARAAAVVCQLEIPEEAVVEAVRLAGGRVILNPSPVRPVPPEVMARVDVLIVNRSELGAIAGAPEPESVDGAAALASGVDGPRAVVVTLGADGALLVERDTRVHVPAVRVPAVVDPTGAGDTFCGALTDALVRGATLDDAVRWAVRAAAFAVTGAGAQSAMPTAAQLETA</sequence>
<evidence type="ECO:0000256" key="13">
    <source>
        <dbReference type="SAM" id="MobiDB-lite"/>
    </source>
</evidence>
<keyword evidence="5 12" id="KW-0479">Metal-binding</keyword>
<feature type="domain" description="Carbohydrate kinase PfkB" evidence="14">
    <location>
        <begin position="11"/>
        <end position="300"/>
    </location>
</feature>
<dbReference type="GO" id="GO:0004747">
    <property type="term" value="F:ribokinase activity"/>
    <property type="evidence" value="ECO:0007669"/>
    <property type="project" value="UniProtKB-UniRule"/>
</dbReference>
<evidence type="ECO:0000256" key="1">
    <source>
        <dbReference type="ARBA" id="ARBA00005380"/>
    </source>
</evidence>
<feature type="binding site" evidence="12">
    <location>
        <begin position="48"/>
        <end position="52"/>
    </location>
    <ligand>
        <name>substrate</name>
    </ligand>
</feature>
<feature type="binding site" evidence="12">
    <location>
        <position position="291"/>
    </location>
    <ligand>
        <name>K(+)</name>
        <dbReference type="ChEBI" id="CHEBI:29103"/>
    </ligand>
</feature>
<dbReference type="AlphaFoldDB" id="A0A516X3J0"/>
<evidence type="ECO:0000256" key="6">
    <source>
        <dbReference type="ARBA" id="ARBA00022741"/>
    </source>
</evidence>
<comment type="activity regulation">
    <text evidence="12">Activated by a monovalent cation that binds near, but not in, the active site. The most likely occupant of the site in vivo is potassium. Ion binding induces a conformational change that may alter substrate affinity.</text>
</comment>
<comment type="pathway">
    <text evidence="12">Carbohydrate metabolism; D-ribose degradation; D-ribose 5-phosphate from beta-D-ribopyranose: step 2/2.</text>
</comment>
<evidence type="ECO:0000256" key="8">
    <source>
        <dbReference type="ARBA" id="ARBA00022840"/>
    </source>
</evidence>
<accession>A0A516X3J0</accession>
<comment type="similarity">
    <text evidence="12">Belongs to the carbohydrate kinase PfkB family. Ribokinase subfamily.</text>
</comment>
<dbReference type="EMBL" id="CP041765">
    <property type="protein sequence ID" value="QDQ97627.1"/>
    <property type="molecule type" value="Genomic_DNA"/>
</dbReference>
<name>A0A516X3J0_9ACTN</name>
<dbReference type="InterPro" id="IPR011611">
    <property type="entry name" value="PfkB_dom"/>
</dbReference>
<dbReference type="OrthoDB" id="9775849at2"/>
<feature type="region of interest" description="Disordered" evidence="13">
    <location>
        <begin position="25"/>
        <end position="45"/>
    </location>
</feature>
<keyword evidence="16" id="KW-1185">Reference proteome</keyword>
<keyword evidence="12" id="KW-0963">Cytoplasm</keyword>
<dbReference type="KEGG" id="toy:FO059_10205"/>
<feature type="active site" description="Proton acceptor" evidence="12">
    <location>
        <position position="258"/>
    </location>
</feature>
<proteinExistence type="inferred from homology"/>
<evidence type="ECO:0000256" key="7">
    <source>
        <dbReference type="ARBA" id="ARBA00022777"/>
    </source>
</evidence>
<feature type="binding site" evidence="12">
    <location>
        <position position="254"/>
    </location>
    <ligand>
        <name>K(+)</name>
        <dbReference type="ChEBI" id="CHEBI:29103"/>
    </ligand>
</feature>
<dbReference type="HAMAP" id="MF_01987">
    <property type="entry name" value="Ribokinase"/>
    <property type="match status" value="1"/>
</dbReference>
<dbReference type="EC" id="2.7.1.15" evidence="2 12"/>